<dbReference type="STRING" id="1036808.A0A0C3EFF5"/>
<protein>
    <recommendedName>
        <fullName evidence="4">Aminoglycoside phosphotransferase domain-containing protein</fullName>
    </recommendedName>
</protein>
<reference evidence="2 3" key="1">
    <citation type="submission" date="2014-04" db="EMBL/GenBank/DDBJ databases">
        <authorList>
            <consortium name="DOE Joint Genome Institute"/>
            <person name="Kuo A."/>
            <person name="Kohler A."/>
            <person name="Nagy L.G."/>
            <person name="Floudas D."/>
            <person name="Copeland A."/>
            <person name="Barry K.W."/>
            <person name="Cichocki N."/>
            <person name="Veneault-Fourrey C."/>
            <person name="LaButti K."/>
            <person name="Lindquist E.A."/>
            <person name="Lipzen A."/>
            <person name="Lundell T."/>
            <person name="Morin E."/>
            <person name="Murat C."/>
            <person name="Sun H."/>
            <person name="Tunlid A."/>
            <person name="Henrissat B."/>
            <person name="Grigoriev I.V."/>
            <person name="Hibbett D.S."/>
            <person name="Martin F."/>
            <person name="Nordberg H.P."/>
            <person name="Cantor M.N."/>
            <person name="Hua S.X."/>
        </authorList>
    </citation>
    <scope>NUCLEOTIDE SEQUENCE [LARGE SCALE GENOMIC DNA]</scope>
    <source>
        <strain evidence="2 3">Foug A</strain>
    </source>
</reference>
<dbReference type="Gene3D" id="3.30.200.20">
    <property type="entry name" value="Phosphorylase Kinase, domain 1"/>
    <property type="match status" value="1"/>
</dbReference>
<dbReference type="SUPFAM" id="SSF56112">
    <property type="entry name" value="Protein kinase-like (PK-like)"/>
    <property type="match status" value="1"/>
</dbReference>
<dbReference type="Gene3D" id="3.90.1200.10">
    <property type="match status" value="1"/>
</dbReference>
<evidence type="ECO:0008006" key="4">
    <source>
        <dbReference type="Google" id="ProtNLM"/>
    </source>
</evidence>
<dbReference type="EMBL" id="KN822014">
    <property type="protein sequence ID" value="KIM67049.1"/>
    <property type="molecule type" value="Genomic_DNA"/>
</dbReference>
<dbReference type="AlphaFoldDB" id="A0A0C3EFF5"/>
<dbReference type="HOGENOM" id="CLU_012712_5_1_1"/>
<dbReference type="OrthoDB" id="10267235at2759"/>
<proteinExistence type="inferred from homology"/>
<dbReference type="GO" id="GO:0004103">
    <property type="term" value="F:choline kinase activity"/>
    <property type="evidence" value="ECO:0007669"/>
    <property type="project" value="TreeGrafter"/>
</dbReference>
<dbReference type="InterPro" id="IPR011009">
    <property type="entry name" value="Kinase-like_dom_sf"/>
</dbReference>
<dbReference type="Proteomes" id="UP000053989">
    <property type="component" value="Unassembled WGS sequence"/>
</dbReference>
<dbReference type="PANTHER" id="PTHR22603:SF93">
    <property type="entry name" value="RE24176P"/>
    <property type="match status" value="1"/>
</dbReference>
<keyword evidence="3" id="KW-1185">Reference proteome</keyword>
<dbReference type="FunCoup" id="A0A0C3EFF5">
    <property type="interactions" value="348"/>
</dbReference>
<dbReference type="GO" id="GO:0005737">
    <property type="term" value="C:cytoplasm"/>
    <property type="evidence" value="ECO:0007669"/>
    <property type="project" value="TreeGrafter"/>
</dbReference>
<comment type="similarity">
    <text evidence="1">Belongs to the choline/ethanolamine kinase family.</text>
</comment>
<dbReference type="GO" id="GO:0006646">
    <property type="term" value="P:phosphatidylethanolamine biosynthetic process"/>
    <property type="evidence" value="ECO:0007669"/>
    <property type="project" value="TreeGrafter"/>
</dbReference>
<dbReference type="CDD" id="cd05157">
    <property type="entry name" value="ETNK_euk"/>
    <property type="match status" value="1"/>
</dbReference>
<evidence type="ECO:0000256" key="1">
    <source>
        <dbReference type="ARBA" id="ARBA00038211"/>
    </source>
</evidence>
<dbReference type="GO" id="GO:0004305">
    <property type="term" value="F:ethanolamine kinase activity"/>
    <property type="evidence" value="ECO:0007669"/>
    <property type="project" value="TreeGrafter"/>
</dbReference>
<sequence>MAHTTFITESLPSVVSPADAPITTSSASFFRTPSAVPLSHPAPRVDIANGLLNAHVTLDPRPYNSEAFARQLLTIFTALRVPGWDRTPLNPKSLSVHKASGALMNEVYFVSTLSSSSVPTLLLRIYGPSASSLISRSRELHTLHVLSSRYHIGPRIYGTFTNGRIEEYFDSITLTPADIRDKTINRWIGARMAEFHSISISAVEGPLAISSQEGKSWGIGAEKNVKSWLRTARQVLAHPNLNEEDRTALNLDHFSQQWHRYTRWISRVEKVEGPSKRVFAHNDIHGGNLLRLKQPLPEGTPEHCQIVVVDFEYAAPNPRGFDIANYFQEWAADYLSSTPHLIDLSRYPTSDERRSFYEAYLLHASSTKSGAPIVVKDASLARLEREVRIWSPACNGMWAVWAIVKAKDDVERGICGEEFDYIGHAKCRMAAFFHGLEELEVV</sequence>
<organism evidence="2 3">
    <name type="scientific">Scleroderma citrinum Foug A</name>
    <dbReference type="NCBI Taxonomy" id="1036808"/>
    <lineage>
        <taxon>Eukaryota</taxon>
        <taxon>Fungi</taxon>
        <taxon>Dikarya</taxon>
        <taxon>Basidiomycota</taxon>
        <taxon>Agaricomycotina</taxon>
        <taxon>Agaricomycetes</taxon>
        <taxon>Agaricomycetidae</taxon>
        <taxon>Boletales</taxon>
        <taxon>Sclerodermatineae</taxon>
        <taxon>Sclerodermataceae</taxon>
        <taxon>Scleroderma</taxon>
    </lineage>
</organism>
<evidence type="ECO:0000313" key="2">
    <source>
        <dbReference type="EMBL" id="KIM67049.1"/>
    </source>
</evidence>
<dbReference type="PANTHER" id="PTHR22603">
    <property type="entry name" value="CHOLINE/ETHANOALAMINE KINASE"/>
    <property type="match status" value="1"/>
</dbReference>
<name>A0A0C3EFF5_9AGAM</name>
<dbReference type="Pfam" id="PF01633">
    <property type="entry name" value="Choline_kinase"/>
    <property type="match status" value="1"/>
</dbReference>
<evidence type="ECO:0000313" key="3">
    <source>
        <dbReference type="Proteomes" id="UP000053989"/>
    </source>
</evidence>
<dbReference type="InParanoid" id="A0A0C3EFF5"/>
<gene>
    <name evidence="2" type="ORF">SCLCIDRAFT_14193</name>
</gene>
<accession>A0A0C3EFF5</accession>
<reference evidence="3" key="2">
    <citation type="submission" date="2015-01" db="EMBL/GenBank/DDBJ databases">
        <title>Evolutionary Origins and Diversification of the Mycorrhizal Mutualists.</title>
        <authorList>
            <consortium name="DOE Joint Genome Institute"/>
            <consortium name="Mycorrhizal Genomics Consortium"/>
            <person name="Kohler A."/>
            <person name="Kuo A."/>
            <person name="Nagy L.G."/>
            <person name="Floudas D."/>
            <person name="Copeland A."/>
            <person name="Barry K.W."/>
            <person name="Cichocki N."/>
            <person name="Veneault-Fourrey C."/>
            <person name="LaButti K."/>
            <person name="Lindquist E.A."/>
            <person name="Lipzen A."/>
            <person name="Lundell T."/>
            <person name="Morin E."/>
            <person name="Murat C."/>
            <person name="Riley R."/>
            <person name="Ohm R."/>
            <person name="Sun H."/>
            <person name="Tunlid A."/>
            <person name="Henrissat B."/>
            <person name="Grigoriev I.V."/>
            <person name="Hibbett D.S."/>
            <person name="Martin F."/>
        </authorList>
    </citation>
    <scope>NUCLEOTIDE SEQUENCE [LARGE SCALE GENOMIC DNA]</scope>
    <source>
        <strain evidence="3">Foug A</strain>
    </source>
</reference>